<proteinExistence type="inferred from homology"/>
<dbReference type="InterPro" id="IPR045123">
    <property type="entry name" value="METTL14-like"/>
</dbReference>
<evidence type="ECO:0008006" key="7">
    <source>
        <dbReference type="Google" id="ProtNLM"/>
    </source>
</evidence>
<evidence type="ECO:0000256" key="2">
    <source>
        <dbReference type="ARBA" id="ARBA00023242"/>
    </source>
</evidence>
<evidence type="ECO:0000313" key="6">
    <source>
        <dbReference type="Proteomes" id="UP000092666"/>
    </source>
</evidence>
<dbReference type="OrthoDB" id="14833at2759"/>
<dbReference type="PROSITE" id="PS51592">
    <property type="entry name" value="SAM_MTA70L_2"/>
    <property type="match status" value="1"/>
</dbReference>
<dbReference type="PANTHER" id="PTHR13107:SF0">
    <property type="entry name" value="N6-ADENOSINE-METHYLTRANSFERASE NON-CATALYTIC SUBUNIT"/>
    <property type="match status" value="1"/>
</dbReference>
<reference evidence="6" key="2">
    <citation type="submission" date="2013-12" db="EMBL/GenBank/DDBJ databases">
        <title>Evolution of pathogenesis and genome organization in the Tremellales.</title>
        <authorList>
            <person name="Cuomo C."/>
            <person name="Litvintseva A."/>
            <person name="Heitman J."/>
            <person name="Chen Y."/>
            <person name="Sun S."/>
            <person name="Springer D."/>
            <person name="Dromer F."/>
            <person name="Young S."/>
            <person name="Zeng Q."/>
            <person name="Chapman S."/>
            <person name="Gujja S."/>
            <person name="Saif S."/>
            <person name="Birren B."/>
        </authorList>
    </citation>
    <scope>NUCLEOTIDE SEQUENCE [LARGE SCALE GENOMIC DNA]</scope>
    <source>
        <strain evidence="6">BCC8398</strain>
    </source>
</reference>
<feature type="compositionally biased region" description="Low complexity" evidence="4">
    <location>
        <begin position="447"/>
        <end position="470"/>
    </location>
</feature>
<protein>
    <recommendedName>
        <fullName evidence="7">Transcription regulator</fullName>
    </recommendedName>
</protein>
<dbReference type="GO" id="GO:0036396">
    <property type="term" value="C:RNA N6-methyladenosine methyltransferase complex"/>
    <property type="evidence" value="ECO:0007669"/>
    <property type="project" value="TreeGrafter"/>
</dbReference>
<dbReference type="GO" id="GO:0005634">
    <property type="term" value="C:nucleus"/>
    <property type="evidence" value="ECO:0007669"/>
    <property type="project" value="UniProtKB-SubCell"/>
</dbReference>
<gene>
    <name evidence="5" type="ORF">I316_07640</name>
</gene>
<sequence length="632" mass="68428">MAALVEHRAFLQDILSRQAERRSLVDPADTRQNLAPQPTLRDYVPSTSSSKYQNSQSITSTPGAGPSKSNVVNYVAEEETIRNDLPGWYGASGELGSNYVLGAKDEEICEEYPALKKLMNLKKTHVESHSHPPLYLPLSPPALTSFATASSPAQFDVILIHPLSSWEATAALPIRQISGDPSFVFLWVGKSDNEGLERGRECFAKWGFRRAEDIVWVKTNRNKRNHGNLGLTRRRDSDRTGALFASQKEHCLMGIRGTVRRSTDMRFVHCNVDTDVIVWEEDEDEDEDDKQNDLVNELPPRRRPSPHLPPYLYTLIENFCLGTRRLELFSPSPQTSLRKGWVTSSLHPLPDQVSPLGLASEDNEEVQRYDPATYGSLVPQSDGRPILPYSSEIDTLRPKSPQRRPRNLPPTGSGTGSSSGLTPTHTGGGRPGSAASHAGGFRHNAHQNRNQGQNQMQMQIQPGYQQQPQISGQFQAHGGQQVFNPMFGGQSQGQMPMGGGYQMDMGMGGTGMGLGMNPAMGMGMGLGGMDMGMGIGMMNPIMMGMPPMGISMGMPPMGMGMGMGMPGGMGGMNQNQFGQSGFNTGMGSGMGMGMGVNGGQPGFDVDGTGFMNPSQNRGGQGGMGWQGGGSWQ</sequence>
<feature type="compositionally biased region" description="Acidic residues" evidence="4">
    <location>
        <begin position="281"/>
        <end position="290"/>
    </location>
</feature>
<reference evidence="5 6" key="1">
    <citation type="submission" date="2013-07" db="EMBL/GenBank/DDBJ databases">
        <title>The Genome Sequence of Cryptococcus heveanensis BCC8398.</title>
        <authorList>
            <consortium name="The Broad Institute Genome Sequencing Platform"/>
            <person name="Cuomo C."/>
            <person name="Litvintseva A."/>
            <person name="Chen Y."/>
            <person name="Heitman J."/>
            <person name="Sun S."/>
            <person name="Springer D."/>
            <person name="Dromer F."/>
            <person name="Young S.K."/>
            <person name="Zeng Q."/>
            <person name="Gargeya S."/>
            <person name="Fitzgerald M."/>
            <person name="Abouelleil A."/>
            <person name="Alvarado L."/>
            <person name="Berlin A.M."/>
            <person name="Chapman S.B."/>
            <person name="Dewar J."/>
            <person name="Goldberg J."/>
            <person name="Griggs A."/>
            <person name="Gujja S."/>
            <person name="Hansen M."/>
            <person name="Howarth C."/>
            <person name="Imamovic A."/>
            <person name="Larimer J."/>
            <person name="McCowan C."/>
            <person name="Murphy C."/>
            <person name="Pearson M."/>
            <person name="Priest M."/>
            <person name="Roberts A."/>
            <person name="Saif S."/>
            <person name="Shea T."/>
            <person name="Sykes S."/>
            <person name="Wortman J."/>
            <person name="Nusbaum C."/>
            <person name="Birren B."/>
        </authorList>
    </citation>
    <scope>NUCLEOTIDE SEQUENCE [LARGE SCALE GENOMIC DNA]</scope>
    <source>
        <strain evidence="5 6">BCC8398</strain>
    </source>
</reference>
<feature type="compositionally biased region" description="Low complexity" evidence="4">
    <location>
        <begin position="409"/>
        <end position="425"/>
    </location>
</feature>
<dbReference type="PANTHER" id="PTHR13107">
    <property type="entry name" value="N6-ADENOSINE-METHYLTRANSFERASE NON-CATALYTIC SUBUNIT"/>
    <property type="match status" value="1"/>
</dbReference>
<keyword evidence="2" id="KW-0539">Nucleus</keyword>
<dbReference type="STRING" id="1296120.A0A1B9GI33"/>
<dbReference type="EMBL" id="KI669515">
    <property type="protein sequence ID" value="OCF30676.1"/>
    <property type="molecule type" value="Genomic_DNA"/>
</dbReference>
<comment type="similarity">
    <text evidence="3">Belongs to the MT-A70-like family.</text>
</comment>
<accession>A0A1B9GI33</accession>
<dbReference type="AlphaFoldDB" id="A0A1B9GI33"/>
<name>A0A1B9GI33_9TREE</name>
<evidence type="ECO:0000256" key="4">
    <source>
        <dbReference type="SAM" id="MobiDB-lite"/>
    </source>
</evidence>
<feature type="compositionally biased region" description="Low complexity" evidence="4">
    <location>
        <begin position="46"/>
        <end position="60"/>
    </location>
</feature>
<evidence type="ECO:0000313" key="5">
    <source>
        <dbReference type="EMBL" id="OCF30676.1"/>
    </source>
</evidence>
<dbReference type="Pfam" id="PF05063">
    <property type="entry name" value="MT-A70"/>
    <property type="match status" value="1"/>
</dbReference>
<dbReference type="GO" id="GO:0003729">
    <property type="term" value="F:mRNA binding"/>
    <property type="evidence" value="ECO:0007669"/>
    <property type="project" value="TreeGrafter"/>
</dbReference>
<dbReference type="SUPFAM" id="SSF53335">
    <property type="entry name" value="S-adenosyl-L-methionine-dependent methyltransferases"/>
    <property type="match status" value="1"/>
</dbReference>
<dbReference type="Proteomes" id="UP000092666">
    <property type="component" value="Unassembled WGS sequence"/>
</dbReference>
<feature type="region of interest" description="Disordered" evidence="4">
    <location>
        <begin position="22"/>
        <end position="69"/>
    </location>
</feature>
<feature type="region of interest" description="Disordered" evidence="4">
    <location>
        <begin position="372"/>
        <end position="470"/>
    </location>
</feature>
<dbReference type="InterPro" id="IPR029063">
    <property type="entry name" value="SAM-dependent_MTases_sf"/>
</dbReference>
<evidence type="ECO:0000256" key="1">
    <source>
        <dbReference type="ARBA" id="ARBA00004123"/>
    </source>
</evidence>
<evidence type="ECO:0000256" key="3">
    <source>
        <dbReference type="PROSITE-ProRule" id="PRU00489"/>
    </source>
</evidence>
<comment type="subcellular location">
    <subcellularLocation>
        <location evidence="1">Nucleus</location>
    </subcellularLocation>
</comment>
<organism evidence="5 6">
    <name type="scientific">Kwoniella heveanensis BCC8398</name>
    <dbReference type="NCBI Taxonomy" id="1296120"/>
    <lineage>
        <taxon>Eukaryota</taxon>
        <taxon>Fungi</taxon>
        <taxon>Dikarya</taxon>
        <taxon>Basidiomycota</taxon>
        <taxon>Agaricomycotina</taxon>
        <taxon>Tremellomycetes</taxon>
        <taxon>Tremellales</taxon>
        <taxon>Cryptococcaceae</taxon>
        <taxon>Kwoniella</taxon>
    </lineage>
</organism>
<feature type="region of interest" description="Disordered" evidence="4">
    <location>
        <begin position="281"/>
        <end position="307"/>
    </location>
</feature>
<dbReference type="PROSITE" id="PS51143">
    <property type="entry name" value="MT_A70"/>
    <property type="match status" value="1"/>
</dbReference>
<keyword evidence="6" id="KW-1185">Reference proteome</keyword>
<dbReference type="InterPro" id="IPR007757">
    <property type="entry name" value="MT-A70-like"/>
</dbReference>